<dbReference type="SUPFAM" id="SSF117070">
    <property type="entry name" value="LEA14-like"/>
    <property type="match status" value="1"/>
</dbReference>
<dbReference type="STRING" id="429701.A0A2G9G987"/>
<evidence type="ECO:0000256" key="3">
    <source>
        <dbReference type="ARBA" id="ARBA00022989"/>
    </source>
</evidence>
<keyword evidence="3 6" id="KW-1133">Transmembrane helix</keyword>
<dbReference type="PANTHER" id="PTHR31234">
    <property type="entry name" value="LATE EMBRYOGENESIS ABUNDANT (LEA) HYDROXYPROLINE-RICH GLYCOPROTEIN FAMILY"/>
    <property type="match status" value="1"/>
</dbReference>
<name>A0A2G9G987_9LAMI</name>
<dbReference type="AlphaFoldDB" id="A0A2G9G987"/>
<dbReference type="EMBL" id="NKXS01006202">
    <property type="protein sequence ID" value="PIN01847.1"/>
    <property type="molecule type" value="Genomic_DNA"/>
</dbReference>
<proteinExistence type="predicted"/>
<dbReference type="Proteomes" id="UP000231279">
    <property type="component" value="Unassembled WGS sequence"/>
</dbReference>
<keyword evidence="9" id="KW-1185">Reference proteome</keyword>
<evidence type="ECO:0000256" key="1">
    <source>
        <dbReference type="ARBA" id="ARBA00004167"/>
    </source>
</evidence>
<protein>
    <recommendedName>
        <fullName evidence="7">Late embryogenesis abundant protein LEA-2 subgroup domain-containing protein</fullName>
    </recommendedName>
</protein>
<organism evidence="8 9">
    <name type="scientific">Handroanthus impetiginosus</name>
    <dbReference type="NCBI Taxonomy" id="429701"/>
    <lineage>
        <taxon>Eukaryota</taxon>
        <taxon>Viridiplantae</taxon>
        <taxon>Streptophyta</taxon>
        <taxon>Embryophyta</taxon>
        <taxon>Tracheophyta</taxon>
        <taxon>Spermatophyta</taxon>
        <taxon>Magnoliopsida</taxon>
        <taxon>eudicotyledons</taxon>
        <taxon>Gunneridae</taxon>
        <taxon>Pentapetalae</taxon>
        <taxon>asterids</taxon>
        <taxon>lamiids</taxon>
        <taxon>Lamiales</taxon>
        <taxon>Bignoniaceae</taxon>
        <taxon>Crescentiina</taxon>
        <taxon>Tabebuia alliance</taxon>
        <taxon>Handroanthus</taxon>
    </lineage>
</organism>
<keyword evidence="2 6" id="KW-0812">Transmembrane</keyword>
<dbReference type="InterPro" id="IPR004864">
    <property type="entry name" value="LEA_2"/>
</dbReference>
<feature type="transmembrane region" description="Helical" evidence="6">
    <location>
        <begin position="64"/>
        <end position="91"/>
    </location>
</feature>
<feature type="region of interest" description="Disordered" evidence="5">
    <location>
        <begin position="38"/>
        <end position="57"/>
    </location>
</feature>
<evidence type="ECO:0000259" key="7">
    <source>
        <dbReference type="Pfam" id="PF03168"/>
    </source>
</evidence>
<evidence type="ECO:0000256" key="2">
    <source>
        <dbReference type="ARBA" id="ARBA00022692"/>
    </source>
</evidence>
<dbReference type="PANTHER" id="PTHR31234:SF2">
    <property type="entry name" value="OS05G0199100 PROTEIN"/>
    <property type="match status" value="1"/>
</dbReference>
<dbReference type="GO" id="GO:0005886">
    <property type="term" value="C:plasma membrane"/>
    <property type="evidence" value="ECO:0007669"/>
    <property type="project" value="TreeGrafter"/>
</dbReference>
<evidence type="ECO:0000256" key="6">
    <source>
        <dbReference type="SAM" id="Phobius"/>
    </source>
</evidence>
<reference evidence="9" key="1">
    <citation type="journal article" date="2018" name="Gigascience">
        <title>Genome assembly of the Pink Ipe (Handroanthus impetiginosus, Bignoniaceae), a highly valued, ecologically keystone Neotropical timber forest tree.</title>
        <authorList>
            <person name="Silva-Junior O.B."/>
            <person name="Grattapaglia D."/>
            <person name="Novaes E."/>
            <person name="Collevatti R.G."/>
        </authorList>
    </citation>
    <scope>NUCLEOTIDE SEQUENCE [LARGE SCALE GENOMIC DNA]</scope>
    <source>
        <strain evidence="9">cv. UFG-1</strain>
    </source>
</reference>
<evidence type="ECO:0000313" key="8">
    <source>
        <dbReference type="EMBL" id="PIN01847.1"/>
    </source>
</evidence>
<feature type="domain" description="Late embryogenesis abundant protein LEA-2 subgroup" evidence="7">
    <location>
        <begin position="122"/>
        <end position="225"/>
    </location>
</feature>
<dbReference type="InterPro" id="IPR044839">
    <property type="entry name" value="NDR1-like"/>
</dbReference>
<sequence length="261" mass="28426">MADRVYPSSKPTANGGSTAAPPVANGGANPTFPANKGQLYNAARPPYRPRAPPRRRHRRGCCCWCCLWMTMLILVLIILAGIAGAVFYVLYRPHRPYFSVSSLQLSKFNLTDTSVTSAFNFTVTARNRNSKITFTYDQISLKVLSGDVDIGDGSIPGFTQGKKNTTTLRTVISSSNTPIPDGTDISALKSSLKSKSLLLKIQFETKVMAKIGKIKTKNLKIRVTCDGIKISIPSGKTPTVATTSKVKCKADPRIKIIKWTV</sequence>
<comment type="caution">
    <text evidence="8">The sequence shown here is derived from an EMBL/GenBank/DDBJ whole genome shotgun (WGS) entry which is preliminary data.</text>
</comment>
<comment type="subcellular location">
    <subcellularLocation>
        <location evidence="1">Membrane</location>
        <topology evidence="1">Single-pass membrane protein</topology>
    </subcellularLocation>
</comment>
<dbReference type="Pfam" id="PF03168">
    <property type="entry name" value="LEA_2"/>
    <property type="match status" value="1"/>
</dbReference>
<evidence type="ECO:0000256" key="5">
    <source>
        <dbReference type="SAM" id="MobiDB-lite"/>
    </source>
</evidence>
<accession>A0A2G9G987</accession>
<evidence type="ECO:0000313" key="9">
    <source>
        <dbReference type="Proteomes" id="UP000231279"/>
    </source>
</evidence>
<feature type="region of interest" description="Disordered" evidence="5">
    <location>
        <begin position="1"/>
        <end position="31"/>
    </location>
</feature>
<feature type="compositionally biased region" description="Low complexity" evidence="5">
    <location>
        <begin position="19"/>
        <end position="30"/>
    </location>
</feature>
<dbReference type="GO" id="GO:0098542">
    <property type="term" value="P:defense response to other organism"/>
    <property type="evidence" value="ECO:0007669"/>
    <property type="project" value="InterPro"/>
</dbReference>
<dbReference type="OrthoDB" id="777167at2759"/>
<keyword evidence="4 6" id="KW-0472">Membrane</keyword>
<evidence type="ECO:0000256" key="4">
    <source>
        <dbReference type="ARBA" id="ARBA00023136"/>
    </source>
</evidence>
<gene>
    <name evidence="8" type="ORF">CDL12_25639</name>
</gene>